<dbReference type="Pfam" id="PF24883">
    <property type="entry name" value="NPHP3_N"/>
    <property type="match status" value="1"/>
</dbReference>
<gene>
    <name evidence="4" type="ORF">N7541_003172</name>
</gene>
<evidence type="ECO:0000256" key="1">
    <source>
        <dbReference type="ARBA" id="ARBA00022737"/>
    </source>
</evidence>
<dbReference type="EMBL" id="JAPZBR010000002">
    <property type="protein sequence ID" value="KAJ5362328.1"/>
    <property type="molecule type" value="Genomic_DNA"/>
</dbReference>
<dbReference type="Pfam" id="PF00023">
    <property type="entry name" value="Ank"/>
    <property type="match status" value="2"/>
</dbReference>
<comment type="caution">
    <text evidence="4">The sequence shown here is derived from an EMBL/GenBank/DDBJ whole genome shotgun (WGS) entry which is preliminary data.</text>
</comment>
<dbReference type="InterPro" id="IPR056884">
    <property type="entry name" value="NPHP3-like_N"/>
</dbReference>
<keyword evidence="1" id="KW-0677">Repeat</keyword>
<dbReference type="Pfam" id="PF12796">
    <property type="entry name" value="Ank_2"/>
    <property type="match status" value="2"/>
</dbReference>
<dbReference type="PANTHER" id="PTHR10039">
    <property type="entry name" value="AMELOGENIN"/>
    <property type="match status" value="1"/>
</dbReference>
<keyword evidence="5" id="KW-1185">Reference proteome</keyword>
<dbReference type="Gene3D" id="1.25.40.20">
    <property type="entry name" value="Ankyrin repeat-containing domain"/>
    <property type="match status" value="5"/>
</dbReference>
<reference evidence="4" key="1">
    <citation type="submission" date="2022-12" db="EMBL/GenBank/DDBJ databases">
        <authorList>
            <person name="Petersen C."/>
        </authorList>
    </citation>
    <scope>NUCLEOTIDE SEQUENCE</scope>
    <source>
        <strain evidence="4">IBT 35675</strain>
    </source>
</reference>
<feature type="domain" description="Nephrocystin 3-like N-terminal" evidence="3">
    <location>
        <begin position="261"/>
        <end position="431"/>
    </location>
</feature>
<dbReference type="Proteomes" id="UP001148299">
    <property type="component" value="Unassembled WGS sequence"/>
</dbReference>
<evidence type="ECO:0000313" key="4">
    <source>
        <dbReference type="EMBL" id="KAJ5362328.1"/>
    </source>
</evidence>
<accession>A0A9W9RLB6</accession>
<dbReference type="PROSITE" id="PS50088">
    <property type="entry name" value="ANK_REPEAT"/>
    <property type="match status" value="1"/>
</dbReference>
<protein>
    <recommendedName>
        <fullName evidence="3">Nephrocystin 3-like N-terminal domain-containing protein</fullName>
    </recommendedName>
</protein>
<proteinExistence type="predicted"/>
<keyword evidence="2" id="KW-0040">ANK repeat</keyword>
<dbReference type="PANTHER" id="PTHR10039:SF16">
    <property type="entry name" value="GPI INOSITOL-DEACYLASE"/>
    <property type="match status" value="1"/>
</dbReference>
<feature type="repeat" description="ANK" evidence="2">
    <location>
        <begin position="906"/>
        <end position="938"/>
    </location>
</feature>
<evidence type="ECO:0000313" key="5">
    <source>
        <dbReference type="Proteomes" id="UP001148299"/>
    </source>
</evidence>
<name>A0A9W9RLB6_PENBR</name>
<sequence length="1351" mass="148691">MGFDNFNGSSIESNIDDLVSVVNKKQEECEKKFWRVSVGGEDIVLRDYTTQIVGWVEKAGDIAMNFAPPQVSLPWGLIKNMLQIPVNESEQMGALLAATERIVRITSRGQVYEQVYLPQARDAPLDGVQKGLESSLLQIYTTSLDLLAQSGDLFSAGTAKRTLEAIVNPGKVSDSVSGLGKQEDELLRDVQACESKRGAAADERTNAMLEALNAPMTRIDEGVSRLLQRMDESDRIEMLEFISPIPFGKHHDNIKEERVDGTGEWLIQNTEFRNWEESRSSGLFWLHGSPGTGKTYVTSRVVDRIQDRMSDLPKDEGFAFFYCDKTETARSQPLSILQSLVRQLSTCASNPESVQTQLSEACKDMRTQGTNLRLPQCKQQILDSLNMYQQTTLVIDAMDECEEESRYQLITTLNYLLSESQRPVKIFVSSRPDPDIQSEFDSSLNVGISASDNTADIHAFLSVQLDRLANNAPFLRRIKTSVIDRFLEGCQGMFQWASLQIHQMTKCKSESSVWNRLNRLPGDLQAAYEEVWVEIQSLEEPDKTMVKRALCWTMAARRPMSSEELLSAIRIGSNGDLLPLGDKIDEQGLLSLCNNFLAVDSKVKVWRFPHLSIREFLEKNHSRSLSNAQTYAASACLSYMINTYDDASLDEGKDEQLKNKKTGESDDGFDRFHPFHLYLRHSWFQHFQALNGTESIELKALLCQFLGSAYSSSLQYRRWVQWATQDLLIISLSYQWQYYTENYFGISLPREAMRELAPSDSAIFAVCLFSLSSVFLDWWEEGVVDVACNNEMGNNLLIPCILGNNLPVCQLLVEGGIGINFIDERGSVHDALSLAAGNERLEILKCFFEAGVDKQSPYSESNNSSLSGPLAAALWSNNVEIVKYLVEEVNFDISIKWVGLGATYTGPDQSLLLASHRSNVELLKILIEAGADVNTIIRDGSNECTSLTTLSMKALRGELESVKYLIREAKADVNMQIPGGRHGHALEASTSLDVTRFLVEEAGASVNMQSTSGYRGNALTSACCQNLEMVQYLVEKGADVNIALKGGDYGSALAAACTNDIEIVRYIVGAGAEINMPLESGNYRSVLAAACTANIEIVKYLVEAGVEINTPLEGGHYGSALAAACTNDIEVVKYIVEAGADINMALHSGVYGSALAAACTNDVEIVKFLLEAGAELNAPLEGYYGSALAAACTARLDDWDANTEIVNYLVKEGANLSMALPNPRFGCALTISAASTPTPSAIMEVLIKAGVDVNAQHPDSSLGTALIAAACLGSTEGVNCLIDAGADVNLKLAHNNRFTTALEAALAELSEEDKEWILFDNGLSFIAFEIAERKKNKPEIVEILKKHMVTV</sequence>
<reference evidence="4" key="2">
    <citation type="journal article" date="2023" name="IMA Fungus">
        <title>Comparative genomic study of the Penicillium genus elucidates a diverse pangenome and 15 lateral gene transfer events.</title>
        <authorList>
            <person name="Petersen C."/>
            <person name="Sorensen T."/>
            <person name="Nielsen M.R."/>
            <person name="Sondergaard T.E."/>
            <person name="Sorensen J.L."/>
            <person name="Fitzpatrick D.A."/>
            <person name="Frisvad J.C."/>
            <person name="Nielsen K.L."/>
        </authorList>
    </citation>
    <scope>NUCLEOTIDE SEQUENCE</scope>
    <source>
        <strain evidence="4">IBT 35675</strain>
    </source>
</reference>
<dbReference type="InterPro" id="IPR027417">
    <property type="entry name" value="P-loop_NTPase"/>
</dbReference>
<dbReference type="Gene3D" id="3.40.50.300">
    <property type="entry name" value="P-loop containing nucleotide triphosphate hydrolases"/>
    <property type="match status" value="1"/>
</dbReference>
<dbReference type="InterPro" id="IPR036770">
    <property type="entry name" value="Ankyrin_rpt-contain_sf"/>
</dbReference>
<organism evidence="4 5">
    <name type="scientific">Penicillium brevicompactum</name>
    <dbReference type="NCBI Taxonomy" id="5074"/>
    <lineage>
        <taxon>Eukaryota</taxon>
        <taxon>Fungi</taxon>
        <taxon>Dikarya</taxon>
        <taxon>Ascomycota</taxon>
        <taxon>Pezizomycotina</taxon>
        <taxon>Eurotiomycetes</taxon>
        <taxon>Eurotiomycetidae</taxon>
        <taxon>Eurotiales</taxon>
        <taxon>Aspergillaceae</taxon>
        <taxon>Penicillium</taxon>
    </lineage>
</organism>
<dbReference type="SUPFAM" id="SSF52540">
    <property type="entry name" value="P-loop containing nucleoside triphosphate hydrolases"/>
    <property type="match status" value="1"/>
</dbReference>
<evidence type="ECO:0000259" key="3">
    <source>
        <dbReference type="Pfam" id="PF24883"/>
    </source>
</evidence>
<dbReference type="SMART" id="SM00248">
    <property type="entry name" value="ANK"/>
    <property type="match status" value="13"/>
</dbReference>
<dbReference type="InterPro" id="IPR002110">
    <property type="entry name" value="Ankyrin_rpt"/>
</dbReference>
<evidence type="ECO:0000256" key="2">
    <source>
        <dbReference type="PROSITE-ProRule" id="PRU00023"/>
    </source>
</evidence>
<dbReference type="SUPFAM" id="SSF48403">
    <property type="entry name" value="Ankyrin repeat"/>
    <property type="match status" value="2"/>
</dbReference>